<evidence type="ECO:0000256" key="11">
    <source>
        <dbReference type="RuleBase" id="RU003826"/>
    </source>
</evidence>
<dbReference type="PANTHER" id="PTHR20857">
    <property type="entry name" value="THIAMINE-PHOSPHATE PYROPHOSPHORYLASE"/>
    <property type="match status" value="1"/>
</dbReference>
<keyword evidence="16" id="KW-1185">Reference proteome</keyword>
<evidence type="ECO:0000256" key="7">
    <source>
        <dbReference type="ARBA" id="ARBA00047334"/>
    </source>
</evidence>
<dbReference type="NCBIfam" id="TIGR00693">
    <property type="entry name" value="thiE"/>
    <property type="match status" value="1"/>
</dbReference>
<evidence type="ECO:0000256" key="9">
    <source>
        <dbReference type="ARBA" id="ARBA00047883"/>
    </source>
</evidence>
<protein>
    <recommendedName>
        <fullName evidence="10">Thiamine-phosphate synthase</fullName>
        <shortName evidence="10">TP synthase</shortName>
        <shortName evidence="10">TPS</shortName>
        <ecNumber evidence="10">2.5.1.3</ecNumber>
    </recommendedName>
    <alternativeName>
        <fullName evidence="10">Thiamine-phosphate pyrophosphorylase</fullName>
        <shortName evidence="10">TMP pyrophosphorylase</shortName>
        <shortName evidence="10">TMP-PPase</shortName>
    </alternativeName>
</protein>
<comment type="function">
    <text evidence="1 10">Condenses 4-methyl-5-(beta-hydroxyethyl)thiazole monophosphate (THZ-P) and 2-methyl-4-amino-5-hydroxymethyl pyrimidine pyrophosphate (HMP-PP) to form thiamine monophosphate (TMP).</text>
</comment>
<comment type="pathway">
    <text evidence="2 10 12">Cofactor biosynthesis; thiamine diphosphate biosynthesis; thiamine phosphate from 4-amino-2-methyl-5-diphosphomethylpyrimidine and 4-methyl-5-(2-phosphoethyl)-thiazole: step 1/1.</text>
</comment>
<feature type="binding site" evidence="10">
    <location>
        <position position="232"/>
    </location>
    <ligand>
        <name>4-amino-2-methyl-5-(diphosphooxymethyl)pyrimidine</name>
        <dbReference type="ChEBI" id="CHEBI:57841"/>
    </ligand>
</feature>
<feature type="binding site" evidence="10">
    <location>
        <position position="194"/>
    </location>
    <ligand>
        <name>Mg(2+)</name>
        <dbReference type="ChEBI" id="CHEBI:18420"/>
    </ligand>
</feature>
<keyword evidence="6 10" id="KW-0784">Thiamine biosynthesis</keyword>
<evidence type="ECO:0000256" key="3">
    <source>
        <dbReference type="ARBA" id="ARBA00022679"/>
    </source>
</evidence>
<dbReference type="InterPro" id="IPR034291">
    <property type="entry name" value="TMP_synthase"/>
</dbReference>
<dbReference type="InterPro" id="IPR022998">
    <property type="entry name" value="ThiamineP_synth_TenI"/>
</dbReference>
<dbReference type="InterPro" id="IPR036206">
    <property type="entry name" value="ThiamineP_synth_sf"/>
</dbReference>
<feature type="binding site" evidence="10">
    <location>
        <begin position="259"/>
        <end position="261"/>
    </location>
    <ligand>
        <name>2-[(2R,5Z)-2-carboxy-4-methylthiazol-5(2H)-ylidene]ethyl phosphate</name>
        <dbReference type="ChEBI" id="CHEBI:62899"/>
    </ligand>
</feature>
<comment type="similarity">
    <text evidence="10 11">Belongs to the thiamine-phosphate synthase family.</text>
</comment>
<feature type="binding site" evidence="10">
    <location>
        <position position="213"/>
    </location>
    <ligand>
        <name>Mg(2+)</name>
        <dbReference type="ChEBI" id="CHEBI:18420"/>
    </ligand>
</feature>
<reference evidence="15 16" key="1">
    <citation type="journal article" date="2019" name="Int. J. Syst. Evol. Microbiol.">
        <title>The Global Catalogue of Microorganisms (GCM) 10K type strain sequencing project: providing services to taxonomists for standard genome sequencing and annotation.</title>
        <authorList>
            <consortium name="The Broad Institute Genomics Platform"/>
            <consortium name="The Broad Institute Genome Sequencing Center for Infectious Disease"/>
            <person name="Wu L."/>
            <person name="Ma J."/>
        </authorList>
    </citation>
    <scope>NUCLEOTIDE SEQUENCE [LARGE SCALE GENOMIC DNA]</scope>
    <source>
        <strain evidence="15 16">JCM 4358</strain>
    </source>
</reference>
<name>A0ABN3INS3_9ACTN</name>
<keyword evidence="3 10" id="KW-0808">Transferase</keyword>
<evidence type="ECO:0000256" key="13">
    <source>
        <dbReference type="SAM" id="MobiDB-lite"/>
    </source>
</evidence>
<feature type="region of interest" description="Disordered" evidence="13">
    <location>
        <begin position="87"/>
        <end position="115"/>
    </location>
</feature>
<dbReference type="Pfam" id="PF02581">
    <property type="entry name" value="TMP-TENI"/>
    <property type="match status" value="1"/>
</dbReference>
<comment type="caution">
    <text evidence="15">The sequence shown here is derived from an EMBL/GenBank/DDBJ whole genome shotgun (WGS) entry which is preliminary data.</text>
</comment>
<proteinExistence type="inferred from homology"/>
<dbReference type="CDD" id="cd00564">
    <property type="entry name" value="TMP_TenI"/>
    <property type="match status" value="1"/>
</dbReference>
<organism evidence="15 16">
    <name type="scientific">Streptomyces coeruleofuscus</name>
    <dbReference type="NCBI Taxonomy" id="66879"/>
    <lineage>
        <taxon>Bacteria</taxon>
        <taxon>Bacillati</taxon>
        <taxon>Actinomycetota</taxon>
        <taxon>Actinomycetes</taxon>
        <taxon>Kitasatosporales</taxon>
        <taxon>Streptomycetaceae</taxon>
        <taxon>Streptomyces</taxon>
    </lineage>
</organism>
<feature type="domain" description="Thiamine phosphate synthase/TenI" evidence="14">
    <location>
        <begin position="132"/>
        <end position="313"/>
    </location>
</feature>
<keyword evidence="4 10" id="KW-0479">Metal-binding</keyword>
<evidence type="ECO:0000313" key="16">
    <source>
        <dbReference type="Proteomes" id="UP001499986"/>
    </source>
</evidence>
<accession>A0ABN3INS3</accession>
<evidence type="ECO:0000313" key="15">
    <source>
        <dbReference type="EMBL" id="GAA2410083.1"/>
    </source>
</evidence>
<dbReference type="Gene3D" id="3.20.20.70">
    <property type="entry name" value="Aldolase class I"/>
    <property type="match status" value="1"/>
</dbReference>
<feature type="binding site" evidence="10">
    <location>
        <position position="290"/>
    </location>
    <ligand>
        <name>2-[(2R,5Z)-2-carboxy-4-methylthiazol-5(2H)-ylidene]ethyl phosphate</name>
        <dbReference type="ChEBI" id="CHEBI:62899"/>
    </ligand>
</feature>
<feature type="binding site" evidence="10">
    <location>
        <begin position="161"/>
        <end position="165"/>
    </location>
    <ligand>
        <name>4-amino-2-methyl-5-(diphosphooxymethyl)pyrimidine</name>
        <dbReference type="ChEBI" id="CHEBI:57841"/>
    </ligand>
</feature>
<keyword evidence="5 10" id="KW-0460">Magnesium</keyword>
<evidence type="ECO:0000256" key="1">
    <source>
        <dbReference type="ARBA" id="ARBA00003814"/>
    </source>
</evidence>
<dbReference type="SUPFAM" id="SSF51391">
    <property type="entry name" value="Thiamin phosphate synthase"/>
    <property type="match status" value="1"/>
</dbReference>
<gene>
    <name evidence="10" type="primary">thiE</name>
    <name evidence="15" type="ORF">GCM10010255_53160</name>
</gene>
<evidence type="ECO:0000256" key="6">
    <source>
        <dbReference type="ARBA" id="ARBA00022977"/>
    </source>
</evidence>
<dbReference type="EMBL" id="BAAASE010000007">
    <property type="protein sequence ID" value="GAA2410083.1"/>
    <property type="molecule type" value="Genomic_DNA"/>
</dbReference>
<comment type="catalytic activity">
    <reaction evidence="9 10 11">
        <text>2-[(2R,5Z)-2-carboxy-4-methylthiazol-5(2H)-ylidene]ethyl phosphate + 4-amino-2-methyl-5-(diphosphooxymethyl)pyrimidine + 2 H(+) = thiamine phosphate + CO2 + diphosphate</text>
        <dbReference type="Rhea" id="RHEA:47844"/>
        <dbReference type="ChEBI" id="CHEBI:15378"/>
        <dbReference type="ChEBI" id="CHEBI:16526"/>
        <dbReference type="ChEBI" id="CHEBI:33019"/>
        <dbReference type="ChEBI" id="CHEBI:37575"/>
        <dbReference type="ChEBI" id="CHEBI:57841"/>
        <dbReference type="ChEBI" id="CHEBI:62899"/>
        <dbReference type="EC" id="2.5.1.3"/>
    </reaction>
</comment>
<comment type="caution">
    <text evidence="10">Lacks conserved residue(s) required for the propagation of feature annotation.</text>
</comment>
<feature type="binding site" evidence="10">
    <location>
        <position position="193"/>
    </location>
    <ligand>
        <name>4-amino-2-methyl-5-(diphosphooxymethyl)pyrimidine</name>
        <dbReference type="ChEBI" id="CHEBI:57841"/>
    </ligand>
</feature>
<evidence type="ECO:0000256" key="2">
    <source>
        <dbReference type="ARBA" id="ARBA00005165"/>
    </source>
</evidence>
<dbReference type="HAMAP" id="MF_00097">
    <property type="entry name" value="TMP_synthase"/>
    <property type="match status" value="1"/>
</dbReference>
<comment type="cofactor">
    <cofactor evidence="10">
        <name>Mg(2+)</name>
        <dbReference type="ChEBI" id="CHEBI:18420"/>
    </cofactor>
    <text evidence="10">Binds 1 Mg(2+) ion per subunit.</text>
</comment>
<feature type="binding site" evidence="10">
    <location>
        <position position="262"/>
    </location>
    <ligand>
        <name>4-amino-2-methyl-5-(diphosphooxymethyl)pyrimidine</name>
        <dbReference type="ChEBI" id="CHEBI:57841"/>
    </ligand>
</feature>
<sequence length="333" mass="35102">MRLAPVRHDGRARTSASRGCTCIRTLTGAPVPVRHQEAQPHLCVAGCTRIRTLAGAAAPVRRRGRARTSASRGRTCIRTLTGAPVPIRHQGAQPHPCAVAGAPRTRTPPPTRGTRMATTATTARAQLADARVYLCTDARRRQGDLVEFLDAVLAGGVDIVQLRDKGMEAAEELEHLAVFADACARHGKLLAVNDRADVAHAAGSDVLHLGQGDLPVPAARAILGDDVLIGRSTHAESEAAAAAVQDGVDYFCTGPCWPTPTKPGRHAPGLDLVRYTAALGTDRPWFAIGGIDLGNLDQVLEAGARRAVVVRAITEADDPGAAAAEFAKRLREK</sequence>
<evidence type="ECO:0000256" key="5">
    <source>
        <dbReference type="ARBA" id="ARBA00022842"/>
    </source>
</evidence>
<dbReference type="PANTHER" id="PTHR20857:SF15">
    <property type="entry name" value="THIAMINE-PHOSPHATE SYNTHASE"/>
    <property type="match status" value="1"/>
</dbReference>
<dbReference type="EC" id="2.5.1.3" evidence="10"/>
<dbReference type="InterPro" id="IPR013785">
    <property type="entry name" value="Aldolase_TIM"/>
</dbReference>
<comment type="catalytic activity">
    <reaction evidence="7 10 11">
        <text>4-methyl-5-(2-phosphooxyethyl)-thiazole + 4-amino-2-methyl-5-(diphosphooxymethyl)pyrimidine + H(+) = thiamine phosphate + diphosphate</text>
        <dbReference type="Rhea" id="RHEA:22328"/>
        <dbReference type="ChEBI" id="CHEBI:15378"/>
        <dbReference type="ChEBI" id="CHEBI:33019"/>
        <dbReference type="ChEBI" id="CHEBI:37575"/>
        <dbReference type="ChEBI" id="CHEBI:57841"/>
        <dbReference type="ChEBI" id="CHEBI:58296"/>
        <dbReference type="EC" id="2.5.1.3"/>
    </reaction>
</comment>
<evidence type="ECO:0000256" key="4">
    <source>
        <dbReference type="ARBA" id="ARBA00022723"/>
    </source>
</evidence>
<comment type="catalytic activity">
    <reaction evidence="8 10 11">
        <text>2-(2-carboxy-4-methylthiazol-5-yl)ethyl phosphate + 4-amino-2-methyl-5-(diphosphooxymethyl)pyrimidine + 2 H(+) = thiamine phosphate + CO2 + diphosphate</text>
        <dbReference type="Rhea" id="RHEA:47848"/>
        <dbReference type="ChEBI" id="CHEBI:15378"/>
        <dbReference type="ChEBI" id="CHEBI:16526"/>
        <dbReference type="ChEBI" id="CHEBI:33019"/>
        <dbReference type="ChEBI" id="CHEBI:37575"/>
        <dbReference type="ChEBI" id="CHEBI:57841"/>
        <dbReference type="ChEBI" id="CHEBI:62890"/>
        <dbReference type="EC" id="2.5.1.3"/>
    </reaction>
</comment>
<evidence type="ECO:0000256" key="12">
    <source>
        <dbReference type="RuleBase" id="RU004253"/>
    </source>
</evidence>
<evidence type="ECO:0000259" key="14">
    <source>
        <dbReference type="Pfam" id="PF02581"/>
    </source>
</evidence>
<evidence type="ECO:0000256" key="10">
    <source>
        <dbReference type="HAMAP-Rule" id="MF_00097"/>
    </source>
</evidence>
<dbReference type="Proteomes" id="UP001499986">
    <property type="component" value="Unassembled WGS sequence"/>
</dbReference>
<evidence type="ECO:0000256" key="8">
    <source>
        <dbReference type="ARBA" id="ARBA00047851"/>
    </source>
</evidence>